<dbReference type="Pfam" id="PF01177">
    <property type="entry name" value="Asp_Glu_race"/>
    <property type="match status" value="1"/>
</dbReference>
<dbReference type="NCBIfam" id="TIGR00035">
    <property type="entry name" value="asp_race"/>
    <property type="match status" value="1"/>
</dbReference>
<evidence type="ECO:0000256" key="1">
    <source>
        <dbReference type="ARBA" id="ARBA00007847"/>
    </source>
</evidence>
<protein>
    <submittedName>
        <fullName evidence="3">Aspartate racemase</fullName>
    </submittedName>
</protein>
<evidence type="ECO:0000256" key="2">
    <source>
        <dbReference type="ARBA" id="ARBA00023235"/>
    </source>
</evidence>
<dbReference type="Gene3D" id="3.40.50.1860">
    <property type="match status" value="2"/>
</dbReference>
<dbReference type="Proteomes" id="UP000241895">
    <property type="component" value="Unassembled WGS sequence"/>
</dbReference>
<dbReference type="EMBL" id="PXNS01000010">
    <property type="protein sequence ID" value="PTL92594.1"/>
    <property type="molecule type" value="Genomic_DNA"/>
</dbReference>
<comment type="caution">
    <text evidence="3">The sequence shown here is derived from an EMBL/GenBank/DDBJ whole genome shotgun (WGS) entry which is preliminary data.</text>
</comment>
<dbReference type="PANTHER" id="PTHR21198">
    <property type="entry name" value="GLUTAMATE RACEMASE"/>
    <property type="match status" value="1"/>
</dbReference>
<keyword evidence="4" id="KW-1185">Reference proteome</keyword>
<dbReference type="InterPro" id="IPR001920">
    <property type="entry name" value="Asp/Glu_race"/>
</dbReference>
<dbReference type="InterPro" id="IPR015942">
    <property type="entry name" value="Asp/Glu/hydantoin_racemase"/>
</dbReference>
<keyword evidence="2" id="KW-0413">Isomerase</keyword>
<dbReference type="InterPro" id="IPR004380">
    <property type="entry name" value="Asp_race"/>
</dbReference>
<sequence>MKTIGLLGGMSWESTVSYYQVINRDVNRALGGHHSAKIALISLDFAEVEAFQHQGRWEDAAGLLADAAWRVQEAGADLIVLCTNTMHKVARDIEKAVDIPLLHIADATADALIADGVKRVGLLGTCFTMEQGFYKDRLEAYGIEVQVPEKAQRDQVHRIIYDELCHGEIEQSSRQVMLSIMEELKAGGAEAVILGCTEIALLVAQADTEIPLYDTTAIHARRAVELALG</sequence>
<dbReference type="RefSeq" id="WP_108133267.1">
    <property type="nucleotide sequence ID" value="NZ_PXNS01000010.1"/>
</dbReference>
<name>A0ABX5IUR5_9GAMM</name>
<dbReference type="PROSITE" id="PS00923">
    <property type="entry name" value="ASP_GLU_RACEMASE_1"/>
    <property type="match status" value="1"/>
</dbReference>
<reference evidence="3 4" key="1">
    <citation type="submission" date="2018-03" db="EMBL/GenBank/DDBJ databases">
        <authorList>
            <person name="Zhou J."/>
            <person name="Li X."/>
            <person name="Xue M."/>
            <person name="Yin J."/>
        </authorList>
    </citation>
    <scope>NUCLEOTIDE SEQUENCE [LARGE SCALE GENOMIC DNA]</scope>
    <source>
        <strain evidence="3 4">SYSU ZJ2214</strain>
    </source>
</reference>
<dbReference type="PANTHER" id="PTHR21198:SF7">
    <property type="entry name" value="ASPARTATE-GLUTAMATE RACEMASE FAMILY"/>
    <property type="match status" value="1"/>
</dbReference>
<comment type="similarity">
    <text evidence="1">Belongs to the aspartate/glutamate racemases family.</text>
</comment>
<dbReference type="InterPro" id="IPR018187">
    <property type="entry name" value="Asp/Glu_racemase_AS_1"/>
</dbReference>
<accession>A0ABX5IUR5</accession>
<evidence type="ECO:0000313" key="3">
    <source>
        <dbReference type="EMBL" id="PTL92594.1"/>
    </source>
</evidence>
<gene>
    <name evidence="3" type="ORF">C6W88_16510</name>
</gene>
<dbReference type="SUPFAM" id="SSF53681">
    <property type="entry name" value="Aspartate/glutamate racemase"/>
    <property type="match status" value="2"/>
</dbReference>
<organism evidence="3 4">
    <name type="scientific">Halomonas litopenaei</name>
    <dbReference type="NCBI Taxonomy" id="2109328"/>
    <lineage>
        <taxon>Bacteria</taxon>
        <taxon>Pseudomonadati</taxon>
        <taxon>Pseudomonadota</taxon>
        <taxon>Gammaproteobacteria</taxon>
        <taxon>Oceanospirillales</taxon>
        <taxon>Halomonadaceae</taxon>
        <taxon>Halomonas</taxon>
    </lineage>
</organism>
<proteinExistence type="inferred from homology"/>
<evidence type="ECO:0000313" key="4">
    <source>
        <dbReference type="Proteomes" id="UP000241895"/>
    </source>
</evidence>